<accession>A0A976FGX8</accession>
<comment type="caution">
    <text evidence="2">The sequence shown here is derived from an EMBL/GenBank/DDBJ whole genome shotgun (WGS) entry which is preliminary data.</text>
</comment>
<dbReference type="GO" id="GO:0006402">
    <property type="term" value="P:mRNA catabolic process"/>
    <property type="evidence" value="ECO:0007669"/>
    <property type="project" value="InterPro"/>
</dbReference>
<dbReference type="InterPro" id="IPR016024">
    <property type="entry name" value="ARM-type_fold"/>
</dbReference>
<sequence>MSDLVAHIPLYLYPFLNTVSKNRPFEYLRLTSLGVIGALVKIDDSDVINFLLQTEIIPLCLRIMEAGSELSKTVATFILQKILLDDMGLTYICHTPERFYAVGTVLSKMVTTLVEAPAPRLLKHIIRCYLRLSDNPRAKEALRQCLPDALRNHMFDEALKEDATTSRWLAQLLFNITTEAGAGAWAAQGPRLTN</sequence>
<dbReference type="KEGG" id="blac:94351266"/>
<evidence type="ECO:0000256" key="1">
    <source>
        <dbReference type="ARBA" id="ARBA00006385"/>
    </source>
</evidence>
<dbReference type="Gene3D" id="1.25.10.10">
    <property type="entry name" value="Leucine-rich Repeat Variant"/>
    <property type="match status" value="1"/>
</dbReference>
<dbReference type="PANTHER" id="PTHR12262">
    <property type="entry name" value="CCR4-NOT TRANSCRIPTION COMPLEX SUBUNIT 9"/>
    <property type="match status" value="1"/>
</dbReference>
<reference evidence="2 3" key="1">
    <citation type="journal article" date="2021" name="Genome Biol.">
        <title>AFLAP: assembly-free linkage analysis pipeline using k-mers from genome sequencing data.</title>
        <authorList>
            <person name="Fletcher K."/>
            <person name="Zhang L."/>
            <person name="Gil J."/>
            <person name="Han R."/>
            <person name="Cavanaugh K."/>
            <person name="Michelmore R."/>
        </authorList>
    </citation>
    <scope>NUCLEOTIDE SEQUENCE [LARGE SCALE GENOMIC DNA]</scope>
    <source>
        <strain evidence="2 3">SF5</strain>
    </source>
</reference>
<gene>
    <name evidence="2" type="ORF">CCR75_007536</name>
</gene>
<dbReference type="InterPro" id="IPR011989">
    <property type="entry name" value="ARM-like"/>
</dbReference>
<proteinExistence type="inferred from homology"/>
<dbReference type="GeneID" id="94351266"/>
<name>A0A976FGX8_BRELC</name>
<evidence type="ECO:0008006" key="4">
    <source>
        <dbReference type="Google" id="ProtNLM"/>
    </source>
</evidence>
<dbReference type="RefSeq" id="XP_067816126.1">
    <property type="nucleotide sequence ID" value="XM_067965595.1"/>
</dbReference>
<dbReference type="AlphaFoldDB" id="A0A976FGX8"/>
<dbReference type="EMBL" id="SHOA02000017">
    <property type="protein sequence ID" value="TDH66627.1"/>
    <property type="molecule type" value="Genomic_DNA"/>
</dbReference>
<dbReference type="SUPFAM" id="SSF48371">
    <property type="entry name" value="ARM repeat"/>
    <property type="match status" value="1"/>
</dbReference>
<evidence type="ECO:0000313" key="2">
    <source>
        <dbReference type="EMBL" id="TDH66627.1"/>
    </source>
</evidence>
<organism evidence="2 3">
    <name type="scientific">Bremia lactucae</name>
    <name type="common">Lettuce downy mildew</name>
    <dbReference type="NCBI Taxonomy" id="4779"/>
    <lineage>
        <taxon>Eukaryota</taxon>
        <taxon>Sar</taxon>
        <taxon>Stramenopiles</taxon>
        <taxon>Oomycota</taxon>
        <taxon>Peronosporomycetes</taxon>
        <taxon>Peronosporales</taxon>
        <taxon>Peronosporaceae</taxon>
        <taxon>Bremia</taxon>
    </lineage>
</organism>
<dbReference type="OrthoDB" id="1183224at2759"/>
<dbReference type="GO" id="GO:0030014">
    <property type="term" value="C:CCR4-NOT complex"/>
    <property type="evidence" value="ECO:0007669"/>
    <property type="project" value="InterPro"/>
</dbReference>
<dbReference type="InterPro" id="IPR007216">
    <property type="entry name" value="CNOT9"/>
</dbReference>
<protein>
    <recommendedName>
        <fullName evidence="4">CCR4-NOT transcription complex subunit 9</fullName>
    </recommendedName>
</protein>
<dbReference type="Pfam" id="PF04078">
    <property type="entry name" value="Rcd1"/>
    <property type="match status" value="1"/>
</dbReference>
<keyword evidence="3" id="KW-1185">Reference proteome</keyword>
<evidence type="ECO:0000313" key="3">
    <source>
        <dbReference type="Proteomes" id="UP000294530"/>
    </source>
</evidence>
<comment type="similarity">
    <text evidence="1">Belongs to the CNOT9 family.</text>
</comment>
<dbReference type="Proteomes" id="UP000294530">
    <property type="component" value="Unassembled WGS sequence"/>
</dbReference>